<dbReference type="RefSeq" id="WP_181614782.1">
    <property type="nucleotide sequence ID" value="NZ_BAABAM010000007.1"/>
</dbReference>
<gene>
    <name evidence="2" type="ORF">HNR30_007433</name>
</gene>
<name>A0A7W0CRR1_9ACTN</name>
<organism evidence="2 3">
    <name type="scientific">Nonomuraea soli</name>
    <dbReference type="NCBI Taxonomy" id="1032476"/>
    <lineage>
        <taxon>Bacteria</taxon>
        <taxon>Bacillati</taxon>
        <taxon>Actinomycetota</taxon>
        <taxon>Actinomycetes</taxon>
        <taxon>Streptosporangiales</taxon>
        <taxon>Streptosporangiaceae</taxon>
        <taxon>Nonomuraea</taxon>
    </lineage>
</organism>
<keyword evidence="1" id="KW-0732">Signal</keyword>
<accession>A0A7W0CRR1</accession>
<feature type="chain" id="PRO_5031019814" description="Lipoprotein" evidence="1">
    <location>
        <begin position="29"/>
        <end position="159"/>
    </location>
</feature>
<feature type="signal peptide" evidence="1">
    <location>
        <begin position="1"/>
        <end position="28"/>
    </location>
</feature>
<dbReference type="Proteomes" id="UP000530928">
    <property type="component" value="Unassembled WGS sequence"/>
</dbReference>
<proteinExistence type="predicted"/>
<evidence type="ECO:0000256" key="1">
    <source>
        <dbReference type="SAM" id="SignalP"/>
    </source>
</evidence>
<dbReference type="EMBL" id="JACDUR010000008">
    <property type="protein sequence ID" value="MBA2896042.1"/>
    <property type="molecule type" value="Genomic_DNA"/>
</dbReference>
<evidence type="ECO:0008006" key="4">
    <source>
        <dbReference type="Google" id="ProtNLM"/>
    </source>
</evidence>
<dbReference type="AlphaFoldDB" id="A0A7W0CRR1"/>
<protein>
    <recommendedName>
        <fullName evidence="4">Lipoprotein</fullName>
    </recommendedName>
</protein>
<evidence type="ECO:0000313" key="2">
    <source>
        <dbReference type="EMBL" id="MBA2896042.1"/>
    </source>
</evidence>
<reference evidence="2 3" key="1">
    <citation type="submission" date="2020-07" db="EMBL/GenBank/DDBJ databases">
        <title>Genomic Encyclopedia of Type Strains, Phase IV (KMG-IV): sequencing the most valuable type-strain genomes for metagenomic binning, comparative biology and taxonomic classification.</title>
        <authorList>
            <person name="Goeker M."/>
        </authorList>
    </citation>
    <scope>NUCLEOTIDE SEQUENCE [LARGE SCALE GENOMIC DNA]</scope>
    <source>
        <strain evidence="2 3">DSM 45533</strain>
    </source>
</reference>
<keyword evidence="3" id="KW-1185">Reference proteome</keyword>
<comment type="caution">
    <text evidence="2">The sequence shown here is derived from an EMBL/GenBank/DDBJ whole genome shotgun (WGS) entry which is preliminary data.</text>
</comment>
<sequence length="159" mass="17462">MMRRLAAGAAAAALGAAVLAGAAAPASAATHGYDGNTSLSFDAGPEPIRRGADLSLQGKLSVECDEDYIDGIVAVFNSDKCDDDERWHRLGWKKVVILFQPAGSHRWDYVDTVRTDRNGYFYTEETAYVSGTWRAVFEGSRYLEGSEGRDWVKVYGHRH</sequence>
<evidence type="ECO:0000313" key="3">
    <source>
        <dbReference type="Proteomes" id="UP000530928"/>
    </source>
</evidence>